<dbReference type="InterPro" id="IPR031311">
    <property type="entry name" value="CHIT_BIND_RR_consensus"/>
</dbReference>
<dbReference type="InterPro" id="IPR050468">
    <property type="entry name" value="Cuticle_Struct_Prot"/>
</dbReference>
<keyword evidence="4" id="KW-1185">Reference proteome</keyword>
<dbReference type="PROSITE" id="PS00233">
    <property type="entry name" value="CHIT_BIND_RR_1"/>
    <property type="match status" value="1"/>
</dbReference>
<keyword evidence="3" id="KW-0732">Signal</keyword>
<dbReference type="Proteomes" id="UP000829291">
    <property type="component" value="Chromosome 1"/>
</dbReference>
<dbReference type="AlphaFoldDB" id="A0A6J0BIR4"/>
<dbReference type="Pfam" id="PF00379">
    <property type="entry name" value="Chitin_bind_4"/>
    <property type="match status" value="1"/>
</dbReference>
<accession>A0A6J0BIR4</accession>
<dbReference type="OrthoDB" id="6493579at2759"/>
<organism evidence="5">
    <name type="scientific">Neodiprion lecontei</name>
    <name type="common">Redheaded pine sawfly</name>
    <dbReference type="NCBI Taxonomy" id="441921"/>
    <lineage>
        <taxon>Eukaryota</taxon>
        <taxon>Metazoa</taxon>
        <taxon>Ecdysozoa</taxon>
        <taxon>Arthropoda</taxon>
        <taxon>Hexapoda</taxon>
        <taxon>Insecta</taxon>
        <taxon>Pterygota</taxon>
        <taxon>Neoptera</taxon>
        <taxon>Endopterygota</taxon>
        <taxon>Hymenoptera</taxon>
        <taxon>Tenthredinoidea</taxon>
        <taxon>Diprionidae</taxon>
        <taxon>Diprioninae</taxon>
        <taxon>Neodiprion</taxon>
    </lineage>
</organism>
<dbReference type="GO" id="GO:0062129">
    <property type="term" value="C:chitin-based extracellular matrix"/>
    <property type="evidence" value="ECO:0007669"/>
    <property type="project" value="TreeGrafter"/>
</dbReference>
<name>A0A6J0BIR4_NEOLC</name>
<dbReference type="PANTHER" id="PTHR10380">
    <property type="entry name" value="CUTICLE PROTEIN"/>
    <property type="match status" value="1"/>
</dbReference>
<evidence type="ECO:0000256" key="2">
    <source>
        <dbReference type="PROSITE-ProRule" id="PRU00497"/>
    </source>
</evidence>
<evidence type="ECO:0000256" key="1">
    <source>
        <dbReference type="ARBA" id="ARBA00022460"/>
    </source>
</evidence>
<evidence type="ECO:0000313" key="5">
    <source>
        <dbReference type="RefSeq" id="XP_015513663.1"/>
    </source>
</evidence>
<feature type="signal peptide" evidence="3">
    <location>
        <begin position="1"/>
        <end position="17"/>
    </location>
</feature>
<dbReference type="RefSeq" id="XP_015513663.1">
    <property type="nucleotide sequence ID" value="XM_015658177.2"/>
</dbReference>
<gene>
    <name evidence="5" type="primary">LOC107219837</name>
</gene>
<dbReference type="PRINTS" id="PR00947">
    <property type="entry name" value="CUTICLE"/>
</dbReference>
<dbReference type="KEGG" id="nlo:107219837"/>
<proteinExistence type="predicted"/>
<evidence type="ECO:0000313" key="4">
    <source>
        <dbReference type="Proteomes" id="UP000829291"/>
    </source>
</evidence>
<dbReference type="PROSITE" id="PS51155">
    <property type="entry name" value="CHIT_BIND_RR_2"/>
    <property type="match status" value="1"/>
</dbReference>
<dbReference type="InParanoid" id="A0A6J0BIR4"/>
<reference evidence="5" key="1">
    <citation type="submission" date="2025-08" db="UniProtKB">
        <authorList>
            <consortium name="RefSeq"/>
        </authorList>
    </citation>
    <scope>IDENTIFICATION</scope>
    <source>
        <tissue evidence="5">Thorax and Abdomen</tissue>
    </source>
</reference>
<feature type="chain" id="PRO_5026725784" evidence="3">
    <location>
        <begin position="18"/>
        <end position="143"/>
    </location>
</feature>
<keyword evidence="1 2" id="KW-0193">Cuticle</keyword>
<dbReference type="GO" id="GO:0008010">
    <property type="term" value="F:structural constituent of chitin-based larval cuticle"/>
    <property type="evidence" value="ECO:0007669"/>
    <property type="project" value="TreeGrafter"/>
</dbReference>
<evidence type="ECO:0000256" key="3">
    <source>
        <dbReference type="SAM" id="SignalP"/>
    </source>
</evidence>
<dbReference type="PANTHER" id="PTHR10380:SF241">
    <property type="entry name" value="CUTICULAR PROTEIN 47EG-RELATED"/>
    <property type="match status" value="1"/>
</dbReference>
<dbReference type="GeneID" id="107219837"/>
<dbReference type="InterPro" id="IPR000618">
    <property type="entry name" value="Insect_cuticle"/>
</dbReference>
<protein>
    <submittedName>
        <fullName evidence="5">Endocuticle structural glycoprotein SgAbd-2</fullName>
    </submittedName>
</protein>
<sequence>MKIFIIAVFGLVAVAQAQYNRYNPQYNYNTNGGRNWAILKQNQDSSPDGSYAYSYDTENGISVAEQGQPKSFGPGNQVEVVRGQFSYSAPDGTPITVTYYADETGFHPSGAHLPTPPPIPRAIQKSLAFNAAHPEPQTPYRRY</sequence>